<accession>A0A382DJL7</accession>
<gene>
    <name evidence="1" type="ORF">METZ01_LOCUS191038</name>
</gene>
<dbReference type="EMBL" id="UINC01039547">
    <property type="protein sequence ID" value="SVB38184.1"/>
    <property type="molecule type" value="Genomic_DNA"/>
</dbReference>
<name>A0A382DJL7_9ZZZZ</name>
<proteinExistence type="predicted"/>
<evidence type="ECO:0000313" key="1">
    <source>
        <dbReference type="EMBL" id="SVB38184.1"/>
    </source>
</evidence>
<protein>
    <submittedName>
        <fullName evidence="1">Uncharacterized protein</fullName>
    </submittedName>
</protein>
<feature type="non-terminal residue" evidence="1">
    <location>
        <position position="1"/>
    </location>
</feature>
<dbReference type="AlphaFoldDB" id="A0A382DJL7"/>
<organism evidence="1">
    <name type="scientific">marine metagenome</name>
    <dbReference type="NCBI Taxonomy" id="408172"/>
    <lineage>
        <taxon>unclassified sequences</taxon>
        <taxon>metagenomes</taxon>
        <taxon>ecological metagenomes</taxon>
    </lineage>
</organism>
<sequence>YNRTEPAKPKSAGGGIHDEKPIAINGIQCAVPLPQGAKLKAARFFTPEKESASELQVEIRRNKAHFTLPEFLVYGVAELKWSR</sequence>
<reference evidence="1" key="1">
    <citation type="submission" date="2018-05" db="EMBL/GenBank/DDBJ databases">
        <authorList>
            <person name="Lanie J.A."/>
            <person name="Ng W.-L."/>
            <person name="Kazmierczak K.M."/>
            <person name="Andrzejewski T.M."/>
            <person name="Davidsen T.M."/>
            <person name="Wayne K.J."/>
            <person name="Tettelin H."/>
            <person name="Glass J.I."/>
            <person name="Rusch D."/>
            <person name="Podicherti R."/>
            <person name="Tsui H.-C.T."/>
            <person name="Winkler M.E."/>
        </authorList>
    </citation>
    <scope>NUCLEOTIDE SEQUENCE</scope>
</reference>